<protein>
    <submittedName>
        <fullName evidence="1">Uncharacterized protein</fullName>
    </submittedName>
</protein>
<dbReference type="EMBL" id="JAINUF010000004">
    <property type="protein sequence ID" value="KAJ8365236.1"/>
    <property type="molecule type" value="Genomic_DNA"/>
</dbReference>
<gene>
    <name evidence="1" type="ORF">SKAU_G00140670</name>
</gene>
<evidence type="ECO:0000313" key="2">
    <source>
        <dbReference type="Proteomes" id="UP001152622"/>
    </source>
</evidence>
<evidence type="ECO:0000313" key="1">
    <source>
        <dbReference type="EMBL" id="KAJ8365236.1"/>
    </source>
</evidence>
<dbReference type="Proteomes" id="UP001152622">
    <property type="component" value="Chromosome 4"/>
</dbReference>
<organism evidence="1 2">
    <name type="scientific">Synaphobranchus kaupii</name>
    <name type="common">Kaup's arrowtooth eel</name>
    <dbReference type="NCBI Taxonomy" id="118154"/>
    <lineage>
        <taxon>Eukaryota</taxon>
        <taxon>Metazoa</taxon>
        <taxon>Chordata</taxon>
        <taxon>Craniata</taxon>
        <taxon>Vertebrata</taxon>
        <taxon>Euteleostomi</taxon>
        <taxon>Actinopterygii</taxon>
        <taxon>Neopterygii</taxon>
        <taxon>Teleostei</taxon>
        <taxon>Anguilliformes</taxon>
        <taxon>Synaphobranchidae</taxon>
        <taxon>Synaphobranchus</taxon>
    </lineage>
</organism>
<dbReference type="AlphaFoldDB" id="A0A9Q1FST0"/>
<keyword evidence="2" id="KW-1185">Reference proteome</keyword>
<reference evidence="1" key="1">
    <citation type="journal article" date="2023" name="Science">
        <title>Genome structures resolve the early diversification of teleost fishes.</title>
        <authorList>
            <person name="Parey E."/>
            <person name="Louis A."/>
            <person name="Montfort J."/>
            <person name="Bouchez O."/>
            <person name="Roques C."/>
            <person name="Iampietro C."/>
            <person name="Lluch J."/>
            <person name="Castinel A."/>
            <person name="Donnadieu C."/>
            <person name="Desvignes T."/>
            <person name="Floi Bucao C."/>
            <person name="Jouanno E."/>
            <person name="Wen M."/>
            <person name="Mejri S."/>
            <person name="Dirks R."/>
            <person name="Jansen H."/>
            <person name="Henkel C."/>
            <person name="Chen W.J."/>
            <person name="Zahm M."/>
            <person name="Cabau C."/>
            <person name="Klopp C."/>
            <person name="Thompson A.W."/>
            <person name="Robinson-Rechavi M."/>
            <person name="Braasch I."/>
            <person name="Lecointre G."/>
            <person name="Bobe J."/>
            <person name="Postlethwait J.H."/>
            <person name="Berthelot C."/>
            <person name="Roest Crollius H."/>
            <person name="Guiguen Y."/>
        </authorList>
    </citation>
    <scope>NUCLEOTIDE SEQUENCE</scope>
    <source>
        <strain evidence="1">WJC10195</strain>
    </source>
</reference>
<accession>A0A9Q1FST0</accession>
<proteinExistence type="predicted"/>
<comment type="caution">
    <text evidence="1">The sequence shown here is derived from an EMBL/GenBank/DDBJ whole genome shotgun (WGS) entry which is preliminary data.</text>
</comment>
<sequence>METESNFMLTLANSSFSLSRTGSVWGRYTRAQLMKAPTNVPTPGARLETVTIFFRNLSQSVLSTTSTMFFTNSSPALRGSRDFSAFSLVK</sequence>
<name>A0A9Q1FST0_SYNKA</name>